<dbReference type="InterPro" id="IPR032675">
    <property type="entry name" value="LRR_dom_sf"/>
</dbReference>
<name>B0W273_CULQU</name>
<dbReference type="EMBL" id="DS231825">
    <property type="protein sequence ID" value="EDS28137.1"/>
    <property type="molecule type" value="Genomic_DNA"/>
</dbReference>
<organism>
    <name type="scientific">Culex quinquefasciatus</name>
    <name type="common">Southern house mosquito</name>
    <name type="synonym">Culex pungens</name>
    <dbReference type="NCBI Taxonomy" id="7176"/>
    <lineage>
        <taxon>Eukaryota</taxon>
        <taxon>Metazoa</taxon>
        <taxon>Ecdysozoa</taxon>
        <taxon>Arthropoda</taxon>
        <taxon>Hexapoda</taxon>
        <taxon>Insecta</taxon>
        <taxon>Pterygota</taxon>
        <taxon>Neoptera</taxon>
        <taxon>Endopterygota</taxon>
        <taxon>Diptera</taxon>
        <taxon>Nematocera</taxon>
        <taxon>Culicoidea</taxon>
        <taxon>Culicidae</taxon>
        <taxon>Culicinae</taxon>
        <taxon>Culicini</taxon>
        <taxon>Culex</taxon>
        <taxon>Culex</taxon>
    </lineage>
</organism>
<dbReference type="InterPro" id="IPR036047">
    <property type="entry name" value="F-box-like_dom_sf"/>
</dbReference>
<accession>B0W273</accession>
<dbReference type="Gene3D" id="1.20.1280.50">
    <property type="match status" value="1"/>
</dbReference>
<feature type="domain" description="F-box" evidence="2">
    <location>
        <begin position="22"/>
        <end position="72"/>
    </location>
</feature>
<evidence type="ECO:0000259" key="2">
    <source>
        <dbReference type="PROSITE" id="PS50181"/>
    </source>
</evidence>
<reference evidence="3" key="1">
    <citation type="submission" date="2007-03" db="EMBL/GenBank/DDBJ databases">
        <title>Annotation of Culex pipiens quinquefasciatus.</title>
        <authorList>
            <consortium name="The Broad Institute Genome Sequencing Platform"/>
            <person name="Atkinson P.W."/>
            <person name="Hemingway J."/>
            <person name="Christensen B.M."/>
            <person name="Higgs S."/>
            <person name="Kodira C."/>
            <person name="Hannick L."/>
            <person name="Megy K."/>
            <person name="O'Leary S."/>
            <person name="Pearson M."/>
            <person name="Haas B.J."/>
            <person name="Mauceli E."/>
            <person name="Wortman J.R."/>
            <person name="Lee N.H."/>
            <person name="Guigo R."/>
            <person name="Stanke M."/>
            <person name="Alvarado L."/>
            <person name="Amedeo P."/>
            <person name="Antoine C.H."/>
            <person name="Arensburger P."/>
            <person name="Bidwell S.L."/>
            <person name="Crawford M."/>
            <person name="Camaro F."/>
            <person name="Devon K."/>
            <person name="Engels R."/>
            <person name="Hammond M."/>
            <person name="Howarth C."/>
            <person name="Koehrsen M."/>
            <person name="Lawson D."/>
            <person name="Montgomery P."/>
            <person name="Nene V."/>
            <person name="Nusbaum C."/>
            <person name="Puiu D."/>
            <person name="Romero-Severson J."/>
            <person name="Severson D.W."/>
            <person name="Shumway M."/>
            <person name="Sisk P."/>
            <person name="Stolte C."/>
            <person name="Zeng Q."/>
            <person name="Eisenstadt E."/>
            <person name="Fraser-Liggett C."/>
            <person name="Strausberg R."/>
            <person name="Galagan J."/>
            <person name="Birren B."/>
            <person name="Collins F.H."/>
        </authorList>
    </citation>
    <scope>NUCLEOTIDE SEQUENCE [LARGE SCALE GENOMIC DNA]</scope>
    <source>
        <strain evidence="3">JHB</strain>
    </source>
</reference>
<dbReference type="AlphaFoldDB" id="B0W273"/>
<dbReference type="SUPFAM" id="SSF52047">
    <property type="entry name" value="RNI-like"/>
    <property type="match status" value="1"/>
</dbReference>
<keyword evidence="5" id="KW-1185">Reference proteome</keyword>
<dbReference type="InParanoid" id="B0W273"/>
<dbReference type="InterPro" id="IPR001810">
    <property type="entry name" value="F-box_dom"/>
</dbReference>
<dbReference type="Proteomes" id="UP000002320">
    <property type="component" value="Unassembled WGS sequence"/>
</dbReference>
<dbReference type="SMART" id="SM00256">
    <property type="entry name" value="FBOX"/>
    <property type="match status" value="1"/>
</dbReference>
<reference evidence="4" key="2">
    <citation type="submission" date="2021-02" db="UniProtKB">
        <authorList>
            <consortium name="EnsemblMetazoa"/>
        </authorList>
    </citation>
    <scope>IDENTIFICATION</scope>
    <source>
        <strain evidence="4">JHB</strain>
    </source>
</reference>
<evidence type="ECO:0000313" key="5">
    <source>
        <dbReference type="Proteomes" id="UP000002320"/>
    </source>
</evidence>
<dbReference type="EnsemblMetazoa" id="CPIJ001103-RA">
    <property type="protein sequence ID" value="CPIJ001103-PA"/>
    <property type="gene ID" value="CPIJ001103"/>
</dbReference>
<dbReference type="HOGENOM" id="CLU_704479_0_0_1"/>
<evidence type="ECO:0000256" key="1">
    <source>
        <dbReference type="SAM" id="MobiDB-lite"/>
    </source>
</evidence>
<dbReference type="SUPFAM" id="SSF81383">
    <property type="entry name" value="F-box domain"/>
    <property type="match status" value="1"/>
</dbReference>
<dbReference type="Gene3D" id="3.80.10.10">
    <property type="entry name" value="Ribonuclease Inhibitor"/>
    <property type="match status" value="1"/>
</dbReference>
<dbReference type="Pfam" id="PF12937">
    <property type="entry name" value="F-box-like"/>
    <property type="match status" value="1"/>
</dbReference>
<dbReference type="VEuPathDB" id="VectorBase:CQUJHB004021"/>
<feature type="compositionally biased region" description="Basic and acidic residues" evidence="1">
    <location>
        <begin position="1"/>
        <end position="11"/>
    </location>
</feature>
<dbReference type="KEGG" id="cqu:CpipJ_CPIJ001103"/>
<feature type="region of interest" description="Disordered" evidence="1">
    <location>
        <begin position="1"/>
        <end position="22"/>
    </location>
</feature>
<dbReference type="VEuPathDB" id="VectorBase:CPIJ001103"/>
<sequence length="392" mass="45338">MPKGKSYDSRSSKAPKRARVVPDPLPQLPQEILEQIFLNLNARDLLHVRRTCLRWRDAVGSCPGLRDKFRLTYPPRKFWMTIPKPPGTVPASTVEFQLFSKYLKIGDIDPWWPQIASTVTCLVMTRCEFPLNMLRHAPNLKSLELYFARIGPLGRMTTRLESLECVIGIDSKHCVIAELIQSSKSSLKKLVLDVSRCYLKTISLPDFAQAHRSIDELTIVNSTDDDPKSLCSLTFTRFYCIKKDEDEPILTNPSESLRYLRIRANERVQLPSAKVFALFPHLTELILVLDYQLSDVLVKEACRTLTRLERLTMGDGRTTTHYAVAYIRRYCRDLKHLTLLGYWRLKKTDKQYLEQNMLARDLYSVHNSRTIEHYFAIEKIARFDRRRAAGGT</sequence>
<evidence type="ECO:0000313" key="4">
    <source>
        <dbReference type="EnsemblMetazoa" id="CPIJ001103-PA"/>
    </source>
</evidence>
<dbReference type="CDD" id="cd09917">
    <property type="entry name" value="F-box_SF"/>
    <property type="match status" value="1"/>
</dbReference>
<gene>
    <name evidence="4" type="primary">6032106</name>
    <name evidence="3" type="ORF">CpipJ_CPIJ001103</name>
</gene>
<proteinExistence type="predicted"/>
<protein>
    <submittedName>
        <fullName evidence="3">Predicted protein</fullName>
    </submittedName>
</protein>
<dbReference type="OrthoDB" id="3800738at2759"/>
<dbReference type="PROSITE" id="PS50181">
    <property type="entry name" value="FBOX"/>
    <property type="match status" value="1"/>
</dbReference>
<evidence type="ECO:0000313" key="3">
    <source>
        <dbReference type="EMBL" id="EDS28137.1"/>
    </source>
</evidence>